<feature type="transmembrane region" description="Helical" evidence="8">
    <location>
        <begin position="179"/>
        <end position="197"/>
    </location>
</feature>
<organism evidence="10">
    <name type="scientific">uncultured organism</name>
    <dbReference type="NCBI Taxonomy" id="155900"/>
    <lineage>
        <taxon>unclassified sequences</taxon>
        <taxon>environmental samples</taxon>
    </lineage>
</organism>
<evidence type="ECO:0000259" key="9">
    <source>
        <dbReference type="Pfam" id="PF04290"/>
    </source>
</evidence>
<dbReference type="PANTHER" id="PTHR35011:SF2">
    <property type="entry name" value="2,3-DIKETO-L-GULONATE TRAP TRANSPORTER SMALL PERMEASE PROTEIN YIAM"/>
    <property type="match status" value="1"/>
</dbReference>
<dbReference type="InterPro" id="IPR055348">
    <property type="entry name" value="DctQ"/>
</dbReference>
<name>A0A5B8RF05_9ZZZZ</name>
<evidence type="ECO:0000256" key="4">
    <source>
        <dbReference type="ARBA" id="ARBA00022519"/>
    </source>
</evidence>
<accession>A0A5B8RF05</accession>
<keyword evidence="5 8" id="KW-0812">Transmembrane</keyword>
<keyword evidence="7 8" id="KW-0472">Membrane</keyword>
<evidence type="ECO:0000256" key="1">
    <source>
        <dbReference type="ARBA" id="ARBA00004429"/>
    </source>
</evidence>
<comment type="subcellular location">
    <subcellularLocation>
        <location evidence="1">Cell inner membrane</location>
        <topology evidence="1">Multi-pass membrane protein</topology>
    </subcellularLocation>
</comment>
<dbReference type="PANTHER" id="PTHR35011">
    <property type="entry name" value="2,3-DIKETO-L-GULONATE TRAP TRANSPORTER SMALL PERMEASE PROTEIN YIAM"/>
    <property type="match status" value="1"/>
</dbReference>
<dbReference type="GO" id="GO:0015740">
    <property type="term" value="P:C4-dicarboxylate transport"/>
    <property type="evidence" value="ECO:0007669"/>
    <property type="project" value="TreeGrafter"/>
</dbReference>
<feature type="domain" description="Tripartite ATP-independent periplasmic transporters DctQ component" evidence="9">
    <location>
        <begin position="59"/>
        <end position="202"/>
    </location>
</feature>
<evidence type="ECO:0000256" key="3">
    <source>
        <dbReference type="ARBA" id="ARBA00022475"/>
    </source>
</evidence>
<reference evidence="10" key="1">
    <citation type="submission" date="2019-06" db="EMBL/GenBank/DDBJ databases">
        <authorList>
            <person name="Murdoch R.W."/>
            <person name="Fathepure B."/>
        </authorList>
    </citation>
    <scope>NUCLEOTIDE SEQUENCE</scope>
</reference>
<evidence type="ECO:0000256" key="5">
    <source>
        <dbReference type="ARBA" id="ARBA00022692"/>
    </source>
</evidence>
<dbReference type="InterPro" id="IPR007387">
    <property type="entry name" value="TRAP_DctQ"/>
</dbReference>
<dbReference type="GO" id="GO:0005886">
    <property type="term" value="C:plasma membrane"/>
    <property type="evidence" value="ECO:0007669"/>
    <property type="project" value="UniProtKB-SubCell"/>
</dbReference>
<protein>
    <recommendedName>
        <fullName evidence="9">Tripartite ATP-independent periplasmic transporters DctQ component domain-containing protein</fullName>
    </recommendedName>
</protein>
<keyword evidence="6 8" id="KW-1133">Transmembrane helix</keyword>
<keyword evidence="2" id="KW-0813">Transport</keyword>
<feature type="transmembrane region" description="Helical" evidence="8">
    <location>
        <begin position="80"/>
        <end position="98"/>
    </location>
</feature>
<evidence type="ECO:0000313" key="10">
    <source>
        <dbReference type="EMBL" id="QEA06112.1"/>
    </source>
</evidence>
<dbReference type="AlphaFoldDB" id="A0A5B8RF05"/>
<evidence type="ECO:0000256" key="2">
    <source>
        <dbReference type="ARBA" id="ARBA00022448"/>
    </source>
</evidence>
<dbReference type="GO" id="GO:0022857">
    <property type="term" value="F:transmembrane transporter activity"/>
    <property type="evidence" value="ECO:0007669"/>
    <property type="project" value="TreeGrafter"/>
</dbReference>
<evidence type="ECO:0000256" key="6">
    <source>
        <dbReference type="ARBA" id="ARBA00022989"/>
    </source>
</evidence>
<keyword evidence="3" id="KW-1003">Cell membrane</keyword>
<gene>
    <name evidence="10" type="ORF">KBTEX_02441</name>
</gene>
<sequence length="227" mass="24286">MGLAQQRDGGGGAVAATSAGVRGDGVPMARPRAALRRLSAALGWFEARACQTLAAALPLMILVNVGSRAIGQPIFWMDELAIYTMVWLAMFGLALTIHTRDAVSVTLLQDVVPGPLRRFMRVLSDLIVVGFAAALVVLSYLWFDPITFAQSGFDVAEFSAQTFNYIYQEPTATLGISKTWFWLIVPLVAVTTLVHGLDNLCASAAAMITGRDDAAPEAEDARAAARE</sequence>
<evidence type="ECO:0000256" key="8">
    <source>
        <dbReference type="SAM" id="Phobius"/>
    </source>
</evidence>
<feature type="transmembrane region" description="Helical" evidence="8">
    <location>
        <begin position="119"/>
        <end position="143"/>
    </location>
</feature>
<proteinExistence type="predicted"/>
<dbReference type="EMBL" id="MN079125">
    <property type="protein sequence ID" value="QEA06112.1"/>
    <property type="molecule type" value="Genomic_DNA"/>
</dbReference>
<dbReference type="Pfam" id="PF04290">
    <property type="entry name" value="DctQ"/>
    <property type="match status" value="1"/>
</dbReference>
<keyword evidence="4" id="KW-0997">Cell inner membrane</keyword>
<evidence type="ECO:0000256" key="7">
    <source>
        <dbReference type="ARBA" id="ARBA00023136"/>
    </source>
</evidence>